<accession>A0ABD1DJD4</accession>
<gene>
    <name evidence="1" type="ORF">pipiens_007924</name>
</gene>
<dbReference type="Proteomes" id="UP001562425">
    <property type="component" value="Unassembled WGS sequence"/>
</dbReference>
<dbReference type="AlphaFoldDB" id="A0ABD1DJD4"/>
<dbReference type="EMBL" id="JBEHCU010005442">
    <property type="protein sequence ID" value="KAL1399831.1"/>
    <property type="molecule type" value="Genomic_DNA"/>
</dbReference>
<name>A0ABD1DJD4_CULPP</name>
<sequence>MARPAKIQIDSNKRFPSCGSVGSYDFILEHTLGTCPGKEQTASPDAVHLVPLTFPRHISSTYAFEPLATPSAPKLLQVTGSKMSAAVAVPARS</sequence>
<keyword evidence="2" id="KW-1185">Reference proteome</keyword>
<organism evidence="1 2">
    <name type="scientific">Culex pipiens pipiens</name>
    <name type="common">Northern house mosquito</name>
    <dbReference type="NCBI Taxonomy" id="38569"/>
    <lineage>
        <taxon>Eukaryota</taxon>
        <taxon>Metazoa</taxon>
        <taxon>Ecdysozoa</taxon>
        <taxon>Arthropoda</taxon>
        <taxon>Hexapoda</taxon>
        <taxon>Insecta</taxon>
        <taxon>Pterygota</taxon>
        <taxon>Neoptera</taxon>
        <taxon>Endopterygota</taxon>
        <taxon>Diptera</taxon>
        <taxon>Nematocera</taxon>
        <taxon>Culicoidea</taxon>
        <taxon>Culicidae</taxon>
        <taxon>Culicinae</taxon>
        <taxon>Culicini</taxon>
        <taxon>Culex</taxon>
        <taxon>Culex</taxon>
    </lineage>
</organism>
<evidence type="ECO:0000313" key="1">
    <source>
        <dbReference type="EMBL" id="KAL1399831.1"/>
    </source>
</evidence>
<comment type="caution">
    <text evidence="1">The sequence shown here is derived from an EMBL/GenBank/DDBJ whole genome shotgun (WGS) entry which is preliminary data.</text>
</comment>
<protein>
    <submittedName>
        <fullName evidence="1">Uncharacterized protein</fullName>
    </submittedName>
</protein>
<evidence type="ECO:0000313" key="2">
    <source>
        <dbReference type="Proteomes" id="UP001562425"/>
    </source>
</evidence>
<reference evidence="1 2" key="1">
    <citation type="submission" date="2024-05" db="EMBL/GenBank/DDBJ databases">
        <title>Culex pipiens pipiens assembly and annotation.</title>
        <authorList>
            <person name="Alout H."/>
            <person name="Durand T."/>
        </authorList>
    </citation>
    <scope>NUCLEOTIDE SEQUENCE [LARGE SCALE GENOMIC DNA]</scope>
    <source>
        <strain evidence="1">HA-2024</strain>
        <tissue evidence="1">Whole body</tissue>
    </source>
</reference>
<proteinExistence type="predicted"/>